<gene>
    <name evidence="1" type="ORF">AAV32_01895</name>
</gene>
<sequence length="118" mass="13400">MQAHTLIKRIRSDTILAMNTINLTEEFGRWLSSLKDVMGKAKILARIRNASLGNFGDIKPIGDGVSEMRIDFGPGYRVYYAREGRVVYLLLHGGDKSTQQKDIATAIRMWKKIQEEQS</sequence>
<organism evidence="1 2">
    <name type="scientific">Kerstersia gyiorum</name>
    <dbReference type="NCBI Taxonomy" id="206506"/>
    <lineage>
        <taxon>Bacteria</taxon>
        <taxon>Pseudomonadati</taxon>
        <taxon>Pseudomonadota</taxon>
        <taxon>Betaproteobacteria</taxon>
        <taxon>Burkholderiales</taxon>
        <taxon>Alcaligenaceae</taxon>
        <taxon>Kerstersia</taxon>
    </lineage>
</organism>
<accession>A0A171KW15</accession>
<dbReference type="Proteomes" id="UP000078084">
    <property type="component" value="Unassembled WGS sequence"/>
</dbReference>
<keyword evidence="2" id="KW-1185">Reference proteome</keyword>
<proteinExistence type="predicted"/>
<name>A0A171KW15_9BURK</name>
<dbReference type="NCBIfam" id="TIGR02683">
    <property type="entry name" value="upstrm_HI1419"/>
    <property type="match status" value="1"/>
</dbReference>
<dbReference type="InterPro" id="IPR009241">
    <property type="entry name" value="HigB-like"/>
</dbReference>
<evidence type="ECO:0000313" key="2">
    <source>
        <dbReference type="Proteomes" id="UP000078084"/>
    </source>
</evidence>
<dbReference type="InterPro" id="IPR014056">
    <property type="entry name" value="TypeIITA-like_toxin_pred"/>
</dbReference>
<dbReference type="PATRIC" id="fig|206506.3.peg.418"/>
<reference evidence="1 2" key="1">
    <citation type="submission" date="2015-04" db="EMBL/GenBank/DDBJ databases">
        <title>Genome sequence of Kerstersia gyiorum CG1.</title>
        <authorList>
            <person name="Greninger A.L."/>
            <person name="Kozyreva V."/>
            <person name="Chaturvedi V."/>
        </authorList>
    </citation>
    <scope>NUCLEOTIDE SEQUENCE [LARGE SCALE GENOMIC DNA]</scope>
    <source>
        <strain evidence="1 2">CG1</strain>
    </source>
</reference>
<dbReference type="EMBL" id="LBNE01000001">
    <property type="protein sequence ID" value="KKO73082.1"/>
    <property type="molecule type" value="Genomic_DNA"/>
</dbReference>
<dbReference type="PANTHER" id="PTHR41791:SF1">
    <property type="entry name" value="SSL7039 PROTEIN"/>
    <property type="match status" value="1"/>
</dbReference>
<dbReference type="AlphaFoldDB" id="A0A171KW15"/>
<protein>
    <submittedName>
        <fullName evidence="1">Addiction module antitoxin RelB</fullName>
    </submittedName>
</protein>
<evidence type="ECO:0000313" key="1">
    <source>
        <dbReference type="EMBL" id="KKO73082.1"/>
    </source>
</evidence>
<dbReference type="PANTHER" id="PTHR41791">
    <property type="entry name" value="SSL7039 PROTEIN"/>
    <property type="match status" value="1"/>
</dbReference>
<comment type="caution">
    <text evidence="1">The sequence shown here is derived from an EMBL/GenBank/DDBJ whole genome shotgun (WGS) entry which is preliminary data.</text>
</comment>
<dbReference type="STRING" id="206506.AAV32_01895"/>
<dbReference type="Pfam" id="PF05973">
    <property type="entry name" value="Gp49"/>
    <property type="match status" value="1"/>
</dbReference>
<dbReference type="PIRSF" id="PIRSF028744">
    <property type="entry name" value="Addict_mod_HI1419"/>
    <property type="match status" value="1"/>
</dbReference>